<keyword evidence="4" id="KW-0238">DNA-binding</keyword>
<accession>A0A6C1DQ37</accession>
<dbReference type="GO" id="GO:0001228">
    <property type="term" value="F:DNA-binding transcription activator activity, RNA polymerase II-specific"/>
    <property type="evidence" value="ECO:0007669"/>
    <property type="project" value="UniProtKB-ARBA"/>
</dbReference>
<keyword evidence="7" id="KW-0175">Coiled coil</keyword>
<evidence type="ECO:0000256" key="1">
    <source>
        <dbReference type="ARBA" id="ARBA00004123"/>
    </source>
</evidence>
<dbReference type="GO" id="GO:0005634">
    <property type="term" value="C:nucleus"/>
    <property type="evidence" value="ECO:0007669"/>
    <property type="project" value="UniProtKB-SubCell"/>
</dbReference>
<dbReference type="InterPro" id="IPR046347">
    <property type="entry name" value="bZIP_sf"/>
</dbReference>
<dbReference type="EMBL" id="CP048986">
    <property type="protein sequence ID" value="QID79138.1"/>
    <property type="molecule type" value="Genomic_DNA"/>
</dbReference>
<dbReference type="GO" id="GO:0043565">
    <property type="term" value="F:sequence-specific DNA binding"/>
    <property type="evidence" value="ECO:0007669"/>
    <property type="project" value="UniProtKB-ARBA"/>
</dbReference>
<evidence type="ECO:0000256" key="6">
    <source>
        <dbReference type="ARBA" id="ARBA00023242"/>
    </source>
</evidence>
<organism evidence="9 10">
    <name type="scientific">Saccharomyces pastorianus</name>
    <name type="common">Lager yeast</name>
    <name type="synonym">Saccharomyces cerevisiae x Saccharomyces eubayanus</name>
    <dbReference type="NCBI Taxonomy" id="27292"/>
    <lineage>
        <taxon>Eukaryota</taxon>
        <taxon>Fungi</taxon>
        <taxon>Dikarya</taxon>
        <taxon>Ascomycota</taxon>
        <taxon>Saccharomycotina</taxon>
        <taxon>Saccharomycetes</taxon>
        <taxon>Saccharomycetales</taxon>
        <taxon>Saccharomycetaceae</taxon>
        <taxon>Saccharomyces</taxon>
    </lineage>
</organism>
<dbReference type="Proteomes" id="UP000501346">
    <property type="component" value="Chromosome ScV"/>
</dbReference>
<dbReference type="InterPro" id="IPR051027">
    <property type="entry name" value="bZIP_transcription_factors"/>
</dbReference>
<dbReference type="PROSITE" id="PS50217">
    <property type="entry name" value="BZIP"/>
    <property type="match status" value="1"/>
</dbReference>
<protein>
    <submittedName>
        <fullName evidence="9">ATF/CREB activator</fullName>
    </submittedName>
</protein>
<keyword evidence="3" id="KW-0805">Transcription regulation</keyword>
<dbReference type="Gene3D" id="1.20.5.170">
    <property type="match status" value="1"/>
</dbReference>
<evidence type="ECO:0000256" key="5">
    <source>
        <dbReference type="ARBA" id="ARBA00023163"/>
    </source>
</evidence>
<name>A0A6C1DQ37_SACPS</name>
<evidence type="ECO:0000256" key="4">
    <source>
        <dbReference type="ARBA" id="ARBA00023125"/>
    </source>
</evidence>
<keyword evidence="10" id="KW-1185">Reference proteome</keyword>
<comment type="subcellular location">
    <subcellularLocation>
        <location evidence="1">Nucleus</location>
    </subcellularLocation>
</comment>
<evidence type="ECO:0000313" key="9">
    <source>
        <dbReference type="EMBL" id="QID79138.1"/>
    </source>
</evidence>
<gene>
    <name evidence="9" type="primary">ACA1</name>
    <name evidence="9" type="ORF">GRS66_001378</name>
</gene>
<dbReference type="AlphaFoldDB" id="A0A6C1DQ37"/>
<dbReference type="Pfam" id="PF00170">
    <property type="entry name" value="bZIP_1"/>
    <property type="match status" value="1"/>
</dbReference>
<evidence type="ECO:0000256" key="3">
    <source>
        <dbReference type="ARBA" id="ARBA00023015"/>
    </source>
</evidence>
<dbReference type="InterPro" id="IPR004827">
    <property type="entry name" value="bZIP"/>
</dbReference>
<evidence type="ECO:0000256" key="2">
    <source>
        <dbReference type="ARBA" id="ARBA00007163"/>
    </source>
</evidence>
<evidence type="ECO:0000256" key="7">
    <source>
        <dbReference type="SAM" id="Coils"/>
    </source>
</evidence>
<keyword evidence="5" id="KW-0804">Transcription</keyword>
<feature type="domain" description="BZIP" evidence="8">
    <location>
        <begin position="386"/>
        <end position="447"/>
    </location>
</feature>
<feature type="coiled-coil region" evidence="7">
    <location>
        <begin position="416"/>
        <end position="446"/>
    </location>
</feature>
<reference evidence="9 10" key="1">
    <citation type="journal article" date="2019" name="BMC Genomics">
        <title>Chromosome level assembly and comparative genome analysis confirm lager-brewing yeasts originated from a single hybridization.</title>
        <authorList>
            <person name="Salazar A.N."/>
            <person name="Gorter de Vries A.R."/>
            <person name="van den Broek M."/>
            <person name="Brouwers N."/>
            <person name="de la Torre Cortes P."/>
            <person name="Kuijpers N.G.A."/>
            <person name="Daran J.G."/>
            <person name="Abeel T."/>
        </authorList>
    </citation>
    <scope>NUCLEOTIDE SEQUENCE [LARGE SCALE GENOMIC DNA]</scope>
    <source>
        <strain evidence="9 10">CBS 1483</strain>
    </source>
</reference>
<dbReference type="OrthoDB" id="295274at2759"/>
<dbReference type="CDD" id="cd14687">
    <property type="entry name" value="bZIP_ATF2"/>
    <property type="match status" value="1"/>
</dbReference>
<comment type="similarity">
    <text evidence="2">Belongs to the bZIP family.</text>
</comment>
<dbReference type="SUPFAM" id="SSF57959">
    <property type="entry name" value="Leucine zipper domain"/>
    <property type="match status" value="1"/>
</dbReference>
<evidence type="ECO:0000259" key="8">
    <source>
        <dbReference type="PROSITE" id="PS50217"/>
    </source>
</evidence>
<sequence>MDYKHNFATSPDSFLDGRQNPLLYTDFLSSNKELIYKQPSGPGPVDSAYNFHHQNSLHDRSVQENLGPMFQPFGVDISHLPITNPPIFQSSLPAFDQPVYKRRISISNGQISQLGEDLETVENLYNCQPPILSSKAQQNSNPQQVANLSAATYPSFSSNELQNVPQPHEQATVIPEAAPQTGSKNIYAAMTPYDSNIKLNIPAVAATCDIPSATPSIPSGDSTMNQAYINMQLRLQAQMQTKAWKNAQLNVHPCTPASNSSVSSSSSCQNINDHNIENQSVHSSISHGVNHHTVNNSCQNAKLNISSSLPYESKCPDVNLTHANSKPQYKDATSALKNNINSEKDVHTAPFSSMHTTATFQIKQEARPQKIENNTAGLKDGAKAWKRARLLERNRIATSKCRQRKKMSQLQLQREFDQISKENTMMKKKIENYEKLVQKMKKISRLHMQECTINGGNNSYQSLENKDRDVNGFLKMIEEMIRSSSLYDE</sequence>
<keyword evidence="6" id="KW-0539">Nucleus</keyword>
<dbReference type="SMART" id="SM00338">
    <property type="entry name" value="BRLZ"/>
    <property type="match status" value="1"/>
</dbReference>
<evidence type="ECO:0000313" key="10">
    <source>
        <dbReference type="Proteomes" id="UP000501346"/>
    </source>
</evidence>
<dbReference type="PANTHER" id="PTHR19304">
    <property type="entry name" value="CYCLIC-AMP RESPONSE ELEMENT BINDING PROTEIN"/>
    <property type="match status" value="1"/>
</dbReference>
<dbReference type="FunFam" id="1.20.5.170:FF:000053">
    <property type="entry name" value="BZIP transcription factor AtfA"/>
    <property type="match status" value="1"/>
</dbReference>
<proteinExistence type="inferred from homology"/>